<dbReference type="AlphaFoldDB" id="A0A915DVJ7"/>
<protein>
    <submittedName>
        <fullName evidence="3">Uncharacterized protein</fullName>
    </submittedName>
</protein>
<feature type="chain" id="PRO_5037066908" evidence="1">
    <location>
        <begin position="16"/>
        <end position="167"/>
    </location>
</feature>
<evidence type="ECO:0000256" key="1">
    <source>
        <dbReference type="SAM" id="SignalP"/>
    </source>
</evidence>
<keyword evidence="2" id="KW-1185">Reference proteome</keyword>
<organism evidence="2 3">
    <name type="scientific">Ditylenchus dipsaci</name>
    <dbReference type="NCBI Taxonomy" id="166011"/>
    <lineage>
        <taxon>Eukaryota</taxon>
        <taxon>Metazoa</taxon>
        <taxon>Ecdysozoa</taxon>
        <taxon>Nematoda</taxon>
        <taxon>Chromadorea</taxon>
        <taxon>Rhabditida</taxon>
        <taxon>Tylenchina</taxon>
        <taxon>Tylenchomorpha</taxon>
        <taxon>Sphaerularioidea</taxon>
        <taxon>Anguinidae</taxon>
        <taxon>Anguininae</taxon>
        <taxon>Ditylenchus</taxon>
    </lineage>
</organism>
<keyword evidence="1" id="KW-0732">Signal</keyword>
<reference evidence="3" key="1">
    <citation type="submission" date="2022-11" db="UniProtKB">
        <authorList>
            <consortium name="WormBaseParasite"/>
        </authorList>
    </citation>
    <scope>IDENTIFICATION</scope>
</reference>
<feature type="signal peptide" evidence="1">
    <location>
        <begin position="1"/>
        <end position="15"/>
    </location>
</feature>
<dbReference type="WBParaSite" id="jg23237">
    <property type="protein sequence ID" value="jg23237"/>
    <property type="gene ID" value="jg23237"/>
</dbReference>
<sequence>MLHKLFSSMIKFGLCCDWTCSFSCLLEEYLLWVTGHGFGKFVQNQTYISRTVPLLTTTLFATSHGFFDIGTNAGSDGEYASRAFNQKLGPTKSFHRRGAASSHSHLNYLFQIHPKRWEWRWLMILRQCLLATIEGCFLSTTTTNARSTMEACIIGVAVCKPVSFAKR</sequence>
<accession>A0A915DVJ7</accession>
<dbReference type="Proteomes" id="UP000887574">
    <property type="component" value="Unplaced"/>
</dbReference>
<proteinExistence type="predicted"/>
<name>A0A915DVJ7_9BILA</name>
<evidence type="ECO:0000313" key="3">
    <source>
        <dbReference type="WBParaSite" id="jg23237"/>
    </source>
</evidence>
<evidence type="ECO:0000313" key="2">
    <source>
        <dbReference type="Proteomes" id="UP000887574"/>
    </source>
</evidence>